<dbReference type="Gene3D" id="3.40.640.10">
    <property type="entry name" value="Type I PLP-dependent aspartate aminotransferase-like (Major domain)"/>
    <property type="match status" value="1"/>
</dbReference>
<evidence type="ECO:0000256" key="1">
    <source>
        <dbReference type="ARBA" id="ARBA00001933"/>
    </source>
</evidence>
<evidence type="ECO:0000313" key="11">
    <source>
        <dbReference type="Proteomes" id="UP000237682"/>
    </source>
</evidence>
<dbReference type="InterPro" id="IPR006233">
    <property type="entry name" value="Cys_b_lyase_bac"/>
</dbReference>
<comment type="cofactor">
    <cofactor evidence="1 9">
        <name>pyridoxal 5'-phosphate</name>
        <dbReference type="ChEBI" id="CHEBI:597326"/>
    </cofactor>
</comment>
<dbReference type="PANTHER" id="PTHR43500:SF1">
    <property type="entry name" value="CYSTATHIONINE BETA-LYASE-RELATED"/>
    <property type="match status" value="1"/>
</dbReference>
<dbReference type="GO" id="GO:0019346">
    <property type="term" value="P:transsulfuration"/>
    <property type="evidence" value="ECO:0007669"/>
    <property type="project" value="InterPro"/>
</dbReference>
<evidence type="ECO:0000256" key="7">
    <source>
        <dbReference type="ARBA" id="ARBA00047625"/>
    </source>
</evidence>
<gene>
    <name evidence="10" type="primary">metC</name>
    <name evidence="10" type="ORF">C5L14_14820</name>
</gene>
<evidence type="ECO:0000256" key="8">
    <source>
        <dbReference type="PIRSR" id="PIRSR001434-2"/>
    </source>
</evidence>
<organism evidence="10 11">
    <name type="scientific">Labrys okinawensis</name>
    <dbReference type="NCBI Taxonomy" id="346911"/>
    <lineage>
        <taxon>Bacteria</taxon>
        <taxon>Pseudomonadati</taxon>
        <taxon>Pseudomonadota</taxon>
        <taxon>Alphaproteobacteria</taxon>
        <taxon>Hyphomicrobiales</taxon>
        <taxon>Xanthobacteraceae</taxon>
        <taxon>Labrys</taxon>
    </lineage>
</organism>
<evidence type="ECO:0000256" key="3">
    <source>
        <dbReference type="ARBA" id="ARBA00022898"/>
    </source>
</evidence>
<evidence type="ECO:0000256" key="9">
    <source>
        <dbReference type="RuleBase" id="RU362118"/>
    </source>
</evidence>
<dbReference type="GO" id="GO:0047804">
    <property type="term" value="F:cysteine-S-conjugate beta-lyase activity"/>
    <property type="evidence" value="ECO:0007669"/>
    <property type="project" value="UniProtKB-EC"/>
</dbReference>
<dbReference type="Gene3D" id="3.90.1150.10">
    <property type="entry name" value="Aspartate Aminotransferase, domain 1"/>
    <property type="match status" value="1"/>
</dbReference>
<comment type="caution">
    <text evidence="10">The sequence shown here is derived from an EMBL/GenBank/DDBJ whole genome shotgun (WGS) entry which is preliminary data.</text>
</comment>
<dbReference type="EMBL" id="PUEJ01000005">
    <property type="protein sequence ID" value="PRH86599.1"/>
    <property type="molecule type" value="Genomic_DNA"/>
</dbReference>
<keyword evidence="11" id="KW-1185">Reference proteome</keyword>
<dbReference type="InterPro" id="IPR015424">
    <property type="entry name" value="PyrdxlP-dep_Trfase"/>
</dbReference>
<evidence type="ECO:0000256" key="6">
    <source>
        <dbReference type="ARBA" id="ARBA00047517"/>
    </source>
</evidence>
<evidence type="ECO:0000256" key="5">
    <source>
        <dbReference type="ARBA" id="ARBA00046315"/>
    </source>
</evidence>
<comment type="catalytic activity">
    <reaction evidence="6">
        <text>L,L-cystathionine + H2O = L-homocysteine + pyruvate + NH4(+)</text>
        <dbReference type="Rhea" id="RHEA:13965"/>
        <dbReference type="ChEBI" id="CHEBI:15361"/>
        <dbReference type="ChEBI" id="CHEBI:15377"/>
        <dbReference type="ChEBI" id="CHEBI:28938"/>
        <dbReference type="ChEBI" id="CHEBI:58161"/>
        <dbReference type="ChEBI" id="CHEBI:58199"/>
    </reaction>
</comment>
<keyword evidence="4 10" id="KW-0456">Lyase</keyword>
<dbReference type="OrthoDB" id="9790858at2"/>
<dbReference type="Pfam" id="PF01053">
    <property type="entry name" value="Cys_Met_Meta_PP"/>
    <property type="match status" value="1"/>
</dbReference>
<dbReference type="RefSeq" id="WP_105862829.1">
    <property type="nucleotide sequence ID" value="NZ_PUEJ01000005.1"/>
</dbReference>
<dbReference type="FunFam" id="3.40.640.10:FF:000046">
    <property type="entry name" value="Cystathionine gamma-lyase"/>
    <property type="match status" value="1"/>
</dbReference>
<evidence type="ECO:0000256" key="4">
    <source>
        <dbReference type="ARBA" id="ARBA00023239"/>
    </source>
</evidence>
<proteinExistence type="inferred from homology"/>
<dbReference type="InterPro" id="IPR015422">
    <property type="entry name" value="PyrdxlP-dep_Trfase_small"/>
</dbReference>
<dbReference type="InterPro" id="IPR015421">
    <property type="entry name" value="PyrdxlP-dep_Trfase_major"/>
</dbReference>
<evidence type="ECO:0000256" key="2">
    <source>
        <dbReference type="ARBA" id="ARBA00009077"/>
    </source>
</evidence>
<name>A0A2S9QB78_9HYPH</name>
<dbReference type="InterPro" id="IPR054542">
    <property type="entry name" value="Cys_met_metab_PP"/>
</dbReference>
<dbReference type="GO" id="GO:0019450">
    <property type="term" value="P:L-cysteine catabolic process to pyruvate"/>
    <property type="evidence" value="ECO:0007669"/>
    <property type="project" value="TreeGrafter"/>
</dbReference>
<dbReference type="NCBIfam" id="TIGR01324">
    <property type="entry name" value="cysta_beta_ly_B"/>
    <property type="match status" value="1"/>
</dbReference>
<comment type="catalytic activity">
    <reaction evidence="7">
        <text>an S-substituted L-cysteine + H2O = a thiol + pyruvate + NH4(+)</text>
        <dbReference type="Rhea" id="RHEA:18121"/>
        <dbReference type="ChEBI" id="CHEBI:15361"/>
        <dbReference type="ChEBI" id="CHEBI:15377"/>
        <dbReference type="ChEBI" id="CHEBI:28938"/>
        <dbReference type="ChEBI" id="CHEBI:29256"/>
        <dbReference type="ChEBI" id="CHEBI:58717"/>
        <dbReference type="EC" id="4.4.1.13"/>
    </reaction>
</comment>
<feature type="modified residue" description="N6-(pyridoxal phosphate)lysine" evidence="8">
    <location>
        <position position="211"/>
    </location>
</feature>
<comment type="pathway">
    <text evidence="5">Amino-acid biosynthesis; L-methionine biosynthesis via de novo pathway; L-homocysteine from L-cystathionine: step 1/1.</text>
</comment>
<evidence type="ECO:0000313" key="10">
    <source>
        <dbReference type="EMBL" id="PRH86599.1"/>
    </source>
</evidence>
<protein>
    <submittedName>
        <fullName evidence="10">Cystathionine beta-lyase</fullName>
    </submittedName>
</protein>
<dbReference type="PIRSF" id="PIRSF001434">
    <property type="entry name" value="CGS"/>
    <property type="match status" value="1"/>
</dbReference>
<dbReference type="InterPro" id="IPR000277">
    <property type="entry name" value="Cys/Met-Metab_PyrdxlP-dep_enz"/>
</dbReference>
<reference evidence="10 11" key="1">
    <citation type="submission" date="2018-02" db="EMBL/GenBank/DDBJ databases">
        <title>Whole genome sequencing of endophytic bacterium.</title>
        <authorList>
            <person name="Eedara R."/>
            <person name="Podile A.R."/>
        </authorList>
    </citation>
    <scope>NUCLEOTIDE SEQUENCE [LARGE SCALE GENOMIC DNA]</scope>
    <source>
        <strain evidence="10 11">RP1T</strain>
    </source>
</reference>
<dbReference type="AlphaFoldDB" id="A0A2S9QB78"/>
<dbReference type="PANTHER" id="PTHR43500">
    <property type="entry name" value="CYSTATHIONINE BETA-LYASE-RELATED"/>
    <property type="match status" value="1"/>
</dbReference>
<sequence length="396" mass="42941">MKKISKDEIATFGENTRLVIGGREPSDYHGFVNPPVYHGSTVLAPTTKDLINHTPRYSYGRRGNPTSDALEEALKTLDGSAGVVLCPSGLSAVSTALLSCLSAGDHLLMVDSTYQPTRQFCDRVLSRFGIDTTYYDPLIGAGIETLIRPNTKAVYLEAPGSQSFEMQDVPAIAEVAHRHGAAVLLDNTWATPLFFDAFVHGVDLSIQAGTKYIVGHSDAMFGVVSASRKAWPALKSFHGDAGQCVAPDDIYLAMRGLRTMGVRLRQHQESALRVAKWLSKRPEVQRVLHPALEGDPGHTIWKRDFKGSSGLFSIVLQPAPMEAIGAFLDDLKFFGLGYSWGGYESLALPFDCSSYRSATSWDPGGPCVRLHIGLEDVADLIGDLDAGLARFRAARG</sequence>
<keyword evidence="3 8" id="KW-0663">Pyridoxal phosphate</keyword>
<dbReference type="PROSITE" id="PS00868">
    <property type="entry name" value="CYS_MET_METAB_PP"/>
    <property type="match status" value="1"/>
</dbReference>
<comment type="similarity">
    <text evidence="2 9">Belongs to the trans-sulfuration enzymes family.</text>
</comment>
<accession>A0A2S9QB78</accession>
<dbReference type="SUPFAM" id="SSF53383">
    <property type="entry name" value="PLP-dependent transferases"/>
    <property type="match status" value="1"/>
</dbReference>
<dbReference type="GO" id="GO:0030170">
    <property type="term" value="F:pyridoxal phosphate binding"/>
    <property type="evidence" value="ECO:0007669"/>
    <property type="project" value="InterPro"/>
</dbReference>
<dbReference type="Proteomes" id="UP000237682">
    <property type="component" value="Unassembled WGS sequence"/>
</dbReference>